<dbReference type="PANTHER" id="PTHR46038:SF9">
    <property type="entry name" value="OS01G0920800 PROTEIN"/>
    <property type="match status" value="1"/>
</dbReference>
<dbReference type="Pfam" id="PF03407">
    <property type="entry name" value="Nucleotid_trans"/>
    <property type="match status" value="2"/>
</dbReference>
<dbReference type="InterPro" id="IPR044821">
    <property type="entry name" value="At1g28695/At4g15970-like"/>
</dbReference>
<sequence length="443" mass="50315">MAMGLGFRMSKEAAGSHAVSFFLGAALPTALLFFLASDRLGEGLSSISRSWGNGPAGGDDANEVIFKGLAELLPKVAMDDRTVIITSVNDAWAQPGSLLDLYLDSFKNGEDTAHLLDHLLVVALDARGFDRCKTVHPHCYLLNATSVDMSSAKPFMSPDYLELVWTKLVFQQRVLELGYNFLFTDCDMVWFRNPFRHFPVYADMSCSSDDFKPSRAPLDNPLNTGLYYMKSTNRTIEMMKHELVGKLHVKIEPLDTVYYGGFCEYHDDPEKVCTVHADCCVGLDTKVHDLKDFAADWKNYTSLTPEARQKGAFKWTYPTRTWTSCGMRKRNPFRHISVFADMTTSSDDSNSLDDNWSNTGFYYVKATNRTMEMLRQWRAARRRFPPNNEQAIFNDRDQARACRRPRGAHPVPRHGALRWLLPDLPQRHGSGVHHARQLLLRPR</sequence>
<dbReference type="PANTHER" id="PTHR46038">
    <property type="entry name" value="EXPRESSED PROTEIN-RELATED"/>
    <property type="match status" value="1"/>
</dbReference>
<comment type="caution">
    <text evidence="2">The sequence shown here is derived from an EMBL/GenBank/DDBJ whole genome shotgun (WGS) entry which is preliminary data.</text>
</comment>
<evidence type="ECO:0000313" key="3">
    <source>
        <dbReference type="Proteomes" id="UP000604825"/>
    </source>
</evidence>
<dbReference type="Proteomes" id="UP000604825">
    <property type="component" value="Unassembled WGS sequence"/>
</dbReference>
<dbReference type="OrthoDB" id="604820at2759"/>
<evidence type="ECO:0000259" key="1">
    <source>
        <dbReference type="Pfam" id="PF03407"/>
    </source>
</evidence>
<gene>
    <name evidence="2" type="ORF">NCGR_LOCUS19254</name>
</gene>
<keyword evidence="3" id="KW-1185">Reference proteome</keyword>
<accession>A0A811NR25</accession>
<dbReference type="AlphaFoldDB" id="A0A811NR25"/>
<feature type="domain" description="Nucleotide-diphospho-sugar transferase" evidence="1">
    <location>
        <begin position="330"/>
        <end position="395"/>
    </location>
</feature>
<feature type="domain" description="Nucleotide-diphospho-sugar transferase" evidence="1">
    <location>
        <begin position="114"/>
        <end position="241"/>
    </location>
</feature>
<evidence type="ECO:0000313" key="2">
    <source>
        <dbReference type="EMBL" id="CAD6228472.1"/>
    </source>
</evidence>
<organism evidence="2 3">
    <name type="scientific">Miscanthus lutarioriparius</name>
    <dbReference type="NCBI Taxonomy" id="422564"/>
    <lineage>
        <taxon>Eukaryota</taxon>
        <taxon>Viridiplantae</taxon>
        <taxon>Streptophyta</taxon>
        <taxon>Embryophyta</taxon>
        <taxon>Tracheophyta</taxon>
        <taxon>Spermatophyta</taxon>
        <taxon>Magnoliopsida</taxon>
        <taxon>Liliopsida</taxon>
        <taxon>Poales</taxon>
        <taxon>Poaceae</taxon>
        <taxon>PACMAD clade</taxon>
        <taxon>Panicoideae</taxon>
        <taxon>Andropogonodae</taxon>
        <taxon>Andropogoneae</taxon>
        <taxon>Saccharinae</taxon>
        <taxon>Miscanthus</taxon>
    </lineage>
</organism>
<dbReference type="EMBL" id="CAJGYO010000005">
    <property type="protein sequence ID" value="CAD6228472.1"/>
    <property type="molecule type" value="Genomic_DNA"/>
</dbReference>
<dbReference type="InterPro" id="IPR005069">
    <property type="entry name" value="Nucl-diP-sugar_transferase"/>
</dbReference>
<proteinExistence type="predicted"/>
<name>A0A811NR25_9POAL</name>
<protein>
    <recommendedName>
        <fullName evidence="1">Nucleotide-diphospho-sugar transferase domain-containing protein</fullName>
    </recommendedName>
</protein>
<reference evidence="2" key="1">
    <citation type="submission" date="2020-10" db="EMBL/GenBank/DDBJ databases">
        <authorList>
            <person name="Han B."/>
            <person name="Lu T."/>
            <person name="Zhao Q."/>
            <person name="Huang X."/>
            <person name="Zhao Y."/>
        </authorList>
    </citation>
    <scope>NUCLEOTIDE SEQUENCE</scope>
</reference>